<accession>A0A5M3T7Q0</accession>
<protein>
    <submittedName>
        <fullName evidence="1">Uncharacterized protein</fullName>
    </submittedName>
</protein>
<dbReference type="EMBL" id="BIMW01000146">
    <property type="protein sequence ID" value="GCE95723.1"/>
    <property type="molecule type" value="Genomic_DNA"/>
</dbReference>
<keyword evidence="2" id="KW-1185">Reference proteome</keyword>
<organism evidence="1 2">
    <name type="scientific">Limnospira platensis NIES-46</name>
    <dbReference type="NCBI Taxonomy" id="1236695"/>
    <lineage>
        <taxon>Bacteria</taxon>
        <taxon>Bacillati</taxon>
        <taxon>Cyanobacteriota</taxon>
        <taxon>Cyanophyceae</taxon>
        <taxon>Oscillatoriophycideae</taxon>
        <taxon>Oscillatoriales</taxon>
        <taxon>Sirenicapillariaceae</taxon>
        <taxon>Limnospira</taxon>
    </lineage>
</organism>
<proteinExistence type="predicted"/>
<evidence type="ECO:0000313" key="1">
    <source>
        <dbReference type="EMBL" id="GCE95723.1"/>
    </source>
</evidence>
<sequence>MLNIQLDPETEARLVEILAREKTTSDELIKRLVQERWLSLKPRQTIVERRGGHPEHLLEDAPPDLSERANRKKAMSNYEEILHQAQTLTSDEQKLLLKDLATLVSQGEPSQEAQNTTESPRLNLNRWRGFLPKRVDALKFQLKLRQEWDAE</sequence>
<gene>
    <name evidence="1" type="ORF">NIES46_37890</name>
</gene>
<reference evidence="1 2" key="1">
    <citation type="journal article" date="2019" name="J Genomics">
        <title>The Draft Genome of a Hydrogen-producing Cyanobacterium, Arthrospira platensis NIES-46.</title>
        <authorList>
            <person name="Suzuki S."/>
            <person name="Yamaguchi H."/>
            <person name="Kawachi M."/>
        </authorList>
    </citation>
    <scope>NUCLEOTIDE SEQUENCE [LARGE SCALE GENOMIC DNA]</scope>
    <source>
        <strain evidence="1 2">NIES-46</strain>
    </source>
</reference>
<name>A0A5M3T7Q0_LIMPL</name>
<dbReference type="GeneID" id="301685844"/>
<dbReference type="Proteomes" id="UP000326169">
    <property type="component" value="Unassembled WGS sequence"/>
</dbReference>
<comment type="caution">
    <text evidence="1">The sequence shown here is derived from an EMBL/GenBank/DDBJ whole genome shotgun (WGS) entry which is preliminary data.</text>
</comment>
<evidence type="ECO:0000313" key="2">
    <source>
        <dbReference type="Proteomes" id="UP000326169"/>
    </source>
</evidence>
<dbReference type="RefSeq" id="WP_014274385.1">
    <property type="nucleotide sequence ID" value="NZ_BIMW01000146.1"/>
</dbReference>